<dbReference type="InterPro" id="IPR001841">
    <property type="entry name" value="Znf_RING"/>
</dbReference>
<keyword evidence="3" id="KW-0808">Transferase</keyword>
<evidence type="ECO:0000256" key="1">
    <source>
        <dbReference type="ARBA" id="ARBA00004123"/>
    </source>
</evidence>
<feature type="repeat" description="WD" evidence="12">
    <location>
        <begin position="431"/>
        <end position="473"/>
    </location>
</feature>
<dbReference type="InterPro" id="IPR042755">
    <property type="entry name" value="COP1"/>
</dbReference>
<feature type="region of interest" description="Disordered" evidence="13">
    <location>
        <begin position="1"/>
        <end position="56"/>
    </location>
</feature>
<feature type="compositionally biased region" description="Polar residues" evidence="13">
    <location>
        <begin position="1"/>
        <end position="12"/>
    </location>
</feature>
<evidence type="ECO:0000313" key="16">
    <source>
        <dbReference type="Proteomes" id="UP000694421"/>
    </source>
</evidence>
<dbReference type="PROSITE" id="PS00518">
    <property type="entry name" value="ZF_RING_1"/>
    <property type="match status" value="1"/>
</dbReference>
<sequence>MSGSRPPQQQHPQAGPGAVAPPGSSSAVSSVTTSASSGTATAPGSSSSSSATSVGLGVPPRPVLVAAAVSGSSSGGLSRLATGAARVGTGSGASSGGTSGSSRKRPLLTPLCNGLLNSYEDKSNDFVCPICFDMIEEAYMTKCGHSFCYKCIHQSLEDNNRCPKCNYVVDNIDHLYPNFLVNELILKQKQRFEEKRFKLDHSQLEQIQKELSVLEEDIKRVEEMSGLYSPVSEDSTVPQFEAPSPSHSSIIDSTEYPGFSGNSQAKKQPWYNSTLASRRKRLTAHFDDLEQCYFSTRMTRVSEDSRTSSQLDEFQECLSKFTRYNSVRPLATLSYASDLYNGSSIVSSIEFDRDCDYFAIAGVTKKIKVYEYGTVIQDAVDIHYPENEMTCNSKISCISWSSYHKNLLASSDYEGTVILWDGFTGQRSKVYQEHEKRCWSVDFNLMDPKLLASGSDDAKVKLWSTNLDNSVASIEAKANVCCVKFSPSSRYHLAFGCADHCVHYYDLRNTRQPIMVFKGHRKAVSYAKFVSGEEIVSASTDSQLKLWNVGKPHCLRSFKGHINEKNFVGLASNGDYIACGSENNSLYLYYKGLSKTLLTFKFDTVKSVLDKDRKEDDTNEFVSAVCWRALPDGESNVLIAANSQGTIKVLELV</sequence>
<dbReference type="InterPro" id="IPR015943">
    <property type="entry name" value="WD40/YVTN_repeat-like_dom_sf"/>
</dbReference>
<dbReference type="GeneTree" id="ENSGT00920000149161"/>
<dbReference type="GO" id="GO:0061630">
    <property type="term" value="F:ubiquitin protein ligase activity"/>
    <property type="evidence" value="ECO:0007669"/>
    <property type="project" value="InterPro"/>
</dbReference>
<accession>A0A8D0DLA9</accession>
<dbReference type="PANTHER" id="PTHR44080">
    <property type="entry name" value="E3 UBIQUITIN-PROTEIN LIGASE COP1"/>
    <property type="match status" value="1"/>
</dbReference>
<dbReference type="SUPFAM" id="SSF57850">
    <property type="entry name" value="RING/U-box"/>
    <property type="match status" value="1"/>
</dbReference>
<dbReference type="Gene3D" id="3.30.40.10">
    <property type="entry name" value="Zinc/RING finger domain, C3HC4 (zinc finger)"/>
    <property type="match status" value="1"/>
</dbReference>
<evidence type="ECO:0000256" key="8">
    <source>
        <dbReference type="ARBA" id="ARBA00022833"/>
    </source>
</evidence>
<dbReference type="Pfam" id="PF13923">
    <property type="entry name" value="zf-C3HC4_2"/>
    <property type="match status" value="1"/>
</dbReference>
<keyword evidence="5" id="KW-0677">Repeat</keyword>
<keyword evidence="2 12" id="KW-0853">WD repeat</keyword>
<keyword evidence="10" id="KW-0539">Nucleus</keyword>
<dbReference type="SMART" id="SM00320">
    <property type="entry name" value="WD40"/>
    <property type="match status" value="6"/>
</dbReference>
<keyword evidence="4" id="KW-0479">Metal-binding</keyword>
<evidence type="ECO:0000256" key="10">
    <source>
        <dbReference type="ARBA" id="ARBA00023242"/>
    </source>
</evidence>
<evidence type="ECO:0000256" key="11">
    <source>
        <dbReference type="PROSITE-ProRule" id="PRU00175"/>
    </source>
</evidence>
<organism evidence="15 16">
    <name type="scientific">Salvator merianae</name>
    <name type="common">Argentine black and white tegu</name>
    <name type="synonym">Tupinambis merianae</name>
    <dbReference type="NCBI Taxonomy" id="96440"/>
    <lineage>
        <taxon>Eukaryota</taxon>
        <taxon>Metazoa</taxon>
        <taxon>Chordata</taxon>
        <taxon>Craniata</taxon>
        <taxon>Vertebrata</taxon>
        <taxon>Euteleostomi</taxon>
        <taxon>Lepidosauria</taxon>
        <taxon>Squamata</taxon>
        <taxon>Bifurcata</taxon>
        <taxon>Unidentata</taxon>
        <taxon>Episquamata</taxon>
        <taxon>Laterata</taxon>
        <taxon>Teiioidea</taxon>
        <taxon>Teiidae</taxon>
        <taxon>Salvator</taxon>
    </lineage>
</organism>
<evidence type="ECO:0000256" key="3">
    <source>
        <dbReference type="ARBA" id="ARBA00022679"/>
    </source>
</evidence>
<dbReference type="PANTHER" id="PTHR44080:SF1">
    <property type="entry name" value="E3 UBIQUITIN-PROTEIN LIGASE COP1"/>
    <property type="match status" value="1"/>
</dbReference>
<keyword evidence="9" id="KW-0175">Coiled coil</keyword>
<evidence type="ECO:0000256" key="7">
    <source>
        <dbReference type="ARBA" id="ARBA00022786"/>
    </source>
</evidence>
<evidence type="ECO:0000256" key="13">
    <source>
        <dbReference type="SAM" id="MobiDB-lite"/>
    </source>
</evidence>
<dbReference type="SMART" id="SM00184">
    <property type="entry name" value="RING"/>
    <property type="match status" value="1"/>
</dbReference>
<reference evidence="15" key="1">
    <citation type="submission" date="2025-08" db="UniProtKB">
        <authorList>
            <consortium name="Ensembl"/>
        </authorList>
    </citation>
    <scope>IDENTIFICATION</scope>
</reference>
<dbReference type="InterPro" id="IPR017907">
    <property type="entry name" value="Znf_RING_CS"/>
</dbReference>
<evidence type="ECO:0000313" key="15">
    <source>
        <dbReference type="Ensembl" id="ENSSMRP00000012470.1"/>
    </source>
</evidence>
<dbReference type="CDD" id="cd16504">
    <property type="entry name" value="RING-HC_COP1"/>
    <property type="match status" value="1"/>
</dbReference>
<evidence type="ECO:0000256" key="5">
    <source>
        <dbReference type="ARBA" id="ARBA00022737"/>
    </source>
</evidence>
<dbReference type="SUPFAM" id="SSF50978">
    <property type="entry name" value="WD40 repeat-like"/>
    <property type="match status" value="1"/>
</dbReference>
<dbReference type="Ensembl" id="ENSSMRT00000014533.1">
    <property type="protein sequence ID" value="ENSSMRP00000012470.1"/>
    <property type="gene ID" value="ENSSMRG00000009735.1"/>
</dbReference>
<dbReference type="PROSITE" id="PS50089">
    <property type="entry name" value="ZF_RING_2"/>
    <property type="match status" value="1"/>
</dbReference>
<dbReference type="GO" id="GO:0008270">
    <property type="term" value="F:zinc ion binding"/>
    <property type="evidence" value="ECO:0007669"/>
    <property type="project" value="UniProtKB-KW"/>
</dbReference>
<dbReference type="InterPro" id="IPR013083">
    <property type="entry name" value="Znf_RING/FYVE/PHD"/>
</dbReference>
<dbReference type="PROSITE" id="PS50082">
    <property type="entry name" value="WD_REPEATS_2"/>
    <property type="match status" value="2"/>
</dbReference>
<dbReference type="CDD" id="cd00200">
    <property type="entry name" value="WD40"/>
    <property type="match status" value="1"/>
</dbReference>
<reference evidence="15" key="2">
    <citation type="submission" date="2025-09" db="UniProtKB">
        <authorList>
            <consortium name="Ensembl"/>
        </authorList>
    </citation>
    <scope>IDENTIFICATION</scope>
</reference>
<dbReference type="PROSITE" id="PS00678">
    <property type="entry name" value="WD_REPEATS_1"/>
    <property type="match status" value="1"/>
</dbReference>
<name>A0A8D0DLA9_SALMN</name>
<keyword evidence="6 11" id="KW-0863">Zinc-finger</keyword>
<evidence type="ECO:0000256" key="12">
    <source>
        <dbReference type="PROSITE-ProRule" id="PRU00221"/>
    </source>
</evidence>
<feature type="domain" description="RING-type" evidence="14">
    <location>
        <begin position="128"/>
        <end position="166"/>
    </location>
</feature>
<dbReference type="GO" id="GO:0005634">
    <property type="term" value="C:nucleus"/>
    <property type="evidence" value="ECO:0007669"/>
    <property type="project" value="UniProtKB-SubCell"/>
</dbReference>
<feature type="compositionally biased region" description="Low complexity" evidence="13">
    <location>
        <begin position="14"/>
        <end position="56"/>
    </location>
</feature>
<dbReference type="InterPro" id="IPR036322">
    <property type="entry name" value="WD40_repeat_dom_sf"/>
</dbReference>
<dbReference type="Pfam" id="PF00400">
    <property type="entry name" value="WD40"/>
    <property type="match status" value="5"/>
</dbReference>
<keyword evidence="7" id="KW-0833">Ubl conjugation pathway</keyword>
<dbReference type="AlphaFoldDB" id="A0A8D0DLA9"/>
<dbReference type="InterPro" id="IPR001680">
    <property type="entry name" value="WD40_rpt"/>
</dbReference>
<dbReference type="Gene3D" id="2.130.10.10">
    <property type="entry name" value="YVTN repeat-like/Quinoprotein amine dehydrogenase"/>
    <property type="match status" value="1"/>
</dbReference>
<feature type="repeat" description="WD" evidence="12">
    <location>
        <begin position="517"/>
        <end position="557"/>
    </location>
</feature>
<dbReference type="Proteomes" id="UP000694421">
    <property type="component" value="Unplaced"/>
</dbReference>
<evidence type="ECO:0000256" key="4">
    <source>
        <dbReference type="ARBA" id="ARBA00022723"/>
    </source>
</evidence>
<proteinExistence type="predicted"/>
<evidence type="ECO:0000256" key="6">
    <source>
        <dbReference type="ARBA" id="ARBA00022771"/>
    </source>
</evidence>
<evidence type="ECO:0000256" key="9">
    <source>
        <dbReference type="ARBA" id="ARBA00023054"/>
    </source>
</evidence>
<evidence type="ECO:0000259" key="14">
    <source>
        <dbReference type="PROSITE" id="PS50089"/>
    </source>
</evidence>
<keyword evidence="16" id="KW-1185">Reference proteome</keyword>
<evidence type="ECO:0000256" key="2">
    <source>
        <dbReference type="ARBA" id="ARBA00022574"/>
    </source>
</evidence>
<dbReference type="FunFam" id="2.130.10.10:FF:000090">
    <property type="entry name" value="E3 ubiquitin-protein ligase RFWD2 isoform X1"/>
    <property type="match status" value="1"/>
</dbReference>
<comment type="subcellular location">
    <subcellularLocation>
        <location evidence="1">Nucleus</location>
    </subcellularLocation>
</comment>
<dbReference type="GO" id="GO:0043161">
    <property type="term" value="P:proteasome-mediated ubiquitin-dependent protein catabolic process"/>
    <property type="evidence" value="ECO:0007669"/>
    <property type="project" value="TreeGrafter"/>
</dbReference>
<keyword evidence="8" id="KW-0862">Zinc</keyword>
<dbReference type="InterPro" id="IPR019775">
    <property type="entry name" value="WD40_repeat_CS"/>
</dbReference>
<protein>
    <submittedName>
        <fullName evidence="15">COP1 E3 ubiquitin ligase</fullName>
    </submittedName>
</protein>